<dbReference type="InterPro" id="IPR001153">
    <property type="entry name" value="Barwin_dom"/>
</dbReference>
<dbReference type="PANTHER" id="PTHR31836">
    <property type="match status" value="1"/>
</dbReference>
<evidence type="ECO:0000313" key="5">
    <source>
        <dbReference type="Proteomes" id="UP000754883"/>
    </source>
</evidence>
<evidence type="ECO:0000256" key="1">
    <source>
        <dbReference type="ARBA" id="ARBA00022729"/>
    </source>
</evidence>
<dbReference type="InterPro" id="IPR036908">
    <property type="entry name" value="RlpA-like_sf"/>
</dbReference>
<dbReference type="Gene3D" id="2.40.40.10">
    <property type="entry name" value="RlpA-like domain"/>
    <property type="match status" value="1"/>
</dbReference>
<evidence type="ECO:0000259" key="3">
    <source>
        <dbReference type="Pfam" id="PF00967"/>
    </source>
</evidence>
<sequence length="172" mass="18103">MVSVSQILFTLAASTAVFALPTPTPQEVDVKFSKFQSIGLTVPGDVKSTSKQAGAMTYYLPGQGVGNGFGACGTKVDFTQPIVAISGFDYGHPASGNPNDADICGHWIKITGRESKKVTWAQVVDKCPEAECPPGFIDVSEVVFKNVAADGTTTAGRIQVDWEFVSGNGLLQ</sequence>
<dbReference type="PANTHER" id="PTHR31836:SF25">
    <property type="entry name" value="RLPA-LIKE PROTEIN DOUBLE-PSI BETA-BARREL DOMAIN-CONTAINING PROTEIN"/>
    <property type="match status" value="1"/>
</dbReference>
<reference evidence="5" key="1">
    <citation type="submission" date="2019-06" db="EMBL/GenBank/DDBJ databases">
        <authorList>
            <person name="Broberg M."/>
        </authorList>
    </citation>
    <scope>NUCLEOTIDE SEQUENCE [LARGE SCALE GENOMIC DNA]</scope>
</reference>
<dbReference type="CDD" id="cd22191">
    <property type="entry name" value="DPBB_RlpA_EXP_N-like"/>
    <property type="match status" value="1"/>
</dbReference>
<protein>
    <recommendedName>
        <fullName evidence="3">Barwin domain-containing protein</fullName>
    </recommendedName>
</protein>
<organism evidence="4 5">
    <name type="scientific">Clonostachys byssicola</name>
    <dbReference type="NCBI Taxonomy" id="160290"/>
    <lineage>
        <taxon>Eukaryota</taxon>
        <taxon>Fungi</taxon>
        <taxon>Dikarya</taxon>
        <taxon>Ascomycota</taxon>
        <taxon>Pezizomycotina</taxon>
        <taxon>Sordariomycetes</taxon>
        <taxon>Hypocreomycetidae</taxon>
        <taxon>Hypocreales</taxon>
        <taxon>Bionectriaceae</taxon>
        <taxon>Clonostachys</taxon>
    </lineage>
</organism>
<dbReference type="Proteomes" id="UP000754883">
    <property type="component" value="Unassembled WGS sequence"/>
</dbReference>
<dbReference type="SUPFAM" id="SSF50685">
    <property type="entry name" value="Barwin-like endoglucanases"/>
    <property type="match status" value="1"/>
</dbReference>
<evidence type="ECO:0000313" key="4">
    <source>
        <dbReference type="EMBL" id="CAG9994344.1"/>
    </source>
</evidence>
<dbReference type="InterPro" id="IPR051477">
    <property type="entry name" value="Expansin_CellWall"/>
</dbReference>
<feature type="domain" description="Barwin" evidence="3">
    <location>
        <begin position="95"/>
        <end position="166"/>
    </location>
</feature>
<feature type="chain" id="PRO_5040228790" description="Barwin domain-containing protein" evidence="2">
    <location>
        <begin position="20"/>
        <end position="172"/>
    </location>
</feature>
<name>A0A9N9Y942_9HYPO</name>
<reference evidence="4 5" key="2">
    <citation type="submission" date="2021-10" db="EMBL/GenBank/DDBJ databases">
        <authorList>
            <person name="Piombo E."/>
        </authorList>
    </citation>
    <scope>NUCLEOTIDE SEQUENCE [LARGE SCALE GENOMIC DNA]</scope>
</reference>
<dbReference type="Pfam" id="PF00967">
    <property type="entry name" value="Barwin"/>
    <property type="match status" value="1"/>
</dbReference>
<dbReference type="GO" id="GO:0042742">
    <property type="term" value="P:defense response to bacterium"/>
    <property type="evidence" value="ECO:0007669"/>
    <property type="project" value="InterPro"/>
</dbReference>
<keyword evidence="1 2" id="KW-0732">Signal</keyword>
<accession>A0A9N9Y942</accession>
<dbReference type="EMBL" id="CABFNO020001527">
    <property type="protein sequence ID" value="CAG9994344.1"/>
    <property type="molecule type" value="Genomic_DNA"/>
</dbReference>
<proteinExistence type="predicted"/>
<comment type="caution">
    <text evidence="4">The sequence shown here is derived from an EMBL/GenBank/DDBJ whole genome shotgun (WGS) entry which is preliminary data.</text>
</comment>
<dbReference type="OrthoDB" id="623670at2759"/>
<feature type="signal peptide" evidence="2">
    <location>
        <begin position="1"/>
        <end position="19"/>
    </location>
</feature>
<dbReference type="AlphaFoldDB" id="A0A9N9Y942"/>
<keyword evidence="5" id="KW-1185">Reference proteome</keyword>
<gene>
    <name evidence="4" type="ORF">CBYS24578_00013389</name>
</gene>
<dbReference type="GO" id="GO:0050832">
    <property type="term" value="P:defense response to fungus"/>
    <property type="evidence" value="ECO:0007669"/>
    <property type="project" value="InterPro"/>
</dbReference>
<evidence type="ECO:0000256" key="2">
    <source>
        <dbReference type="SAM" id="SignalP"/>
    </source>
</evidence>